<evidence type="ECO:0000256" key="3">
    <source>
        <dbReference type="ARBA" id="ARBA00022737"/>
    </source>
</evidence>
<dbReference type="InterPro" id="IPR020472">
    <property type="entry name" value="WD40_PAC1"/>
</dbReference>
<comment type="similarity">
    <text evidence="1">Belongs to the WD repeat MET30/SCONB/SCON-2 family.</text>
</comment>
<dbReference type="PROSITE" id="PS00678">
    <property type="entry name" value="WD_REPEATS_1"/>
    <property type="match status" value="1"/>
</dbReference>
<dbReference type="CDD" id="cd00200">
    <property type="entry name" value="WD40"/>
    <property type="match status" value="1"/>
</dbReference>
<dbReference type="InterPro" id="IPR001810">
    <property type="entry name" value="F-box_dom"/>
</dbReference>
<evidence type="ECO:0000313" key="8">
    <source>
        <dbReference type="Proteomes" id="UP001610728"/>
    </source>
</evidence>
<keyword evidence="3" id="KW-0677">Repeat</keyword>
<feature type="region of interest" description="Disordered" evidence="5">
    <location>
        <begin position="1"/>
        <end position="36"/>
    </location>
</feature>
<dbReference type="PRINTS" id="PR00320">
    <property type="entry name" value="GPROTEINBRPT"/>
</dbReference>
<dbReference type="PROSITE" id="PS50294">
    <property type="entry name" value="WD_REPEATS_REGION"/>
    <property type="match status" value="3"/>
</dbReference>
<evidence type="ECO:0000313" key="7">
    <source>
        <dbReference type="EMBL" id="KAL2891931.1"/>
    </source>
</evidence>
<dbReference type="InterPro" id="IPR050995">
    <property type="entry name" value="WD-F-box_domain-protein"/>
</dbReference>
<dbReference type="Gene3D" id="1.20.1280.50">
    <property type="match status" value="1"/>
</dbReference>
<protein>
    <submittedName>
        <fullName evidence="7">F-box/WD repeat-containing protein 1A</fullName>
    </submittedName>
</protein>
<feature type="repeat" description="WD" evidence="4">
    <location>
        <begin position="575"/>
        <end position="614"/>
    </location>
</feature>
<evidence type="ECO:0000256" key="2">
    <source>
        <dbReference type="ARBA" id="ARBA00022574"/>
    </source>
</evidence>
<dbReference type="PANTHER" id="PTHR14604:SF4">
    <property type="entry name" value="F-BOX DOMAIN-CONTAINING PROTEIN"/>
    <property type="match status" value="1"/>
</dbReference>
<feature type="domain" description="F-box" evidence="6">
    <location>
        <begin position="142"/>
        <end position="188"/>
    </location>
</feature>
<dbReference type="SMART" id="SM00320">
    <property type="entry name" value="WD40"/>
    <property type="match status" value="6"/>
</dbReference>
<gene>
    <name evidence="7" type="ORF">HOO65_011289</name>
</gene>
<keyword evidence="2 4" id="KW-0853">WD repeat</keyword>
<dbReference type="PANTHER" id="PTHR14604">
    <property type="entry name" value="WD40 REPEAT PF20"/>
    <property type="match status" value="1"/>
</dbReference>
<evidence type="ECO:0000256" key="1">
    <source>
        <dbReference type="ARBA" id="ARBA00007968"/>
    </source>
</evidence>
<dbReference type="Pfam" id="PF12937">
    <property type="entry name" value="F-box-like"/>
    <property type="match status" value="1"/>
</dbReference>
<feature type="compositionally biased region" description="Polar residues" evidence="5">
    <location>
        <begin position="239"/>
        <end position="264"/>
    </location>
</feature>
<dbReference type="Gene3D" id="2.130.10.10">
    <property type="entry name" value="YVTN repeat-like/Quinoprotein amine dehydrogenase"/>
    <property type="match status" value="1"/>
</dbReference>
<dbReference type="InterPro" id="IPR036047">
    <property type="entry name" value="F-box-like_dom_sf"/>
</dbReference>
<feature type="region of interest" description="Disordered" evidence="5">
    <location>
        <begin position="656"/>
        <end position="703"/>
    </location>
</feature>
<dbReference type="Proteomes" id="UP001610728">
    <property type="component" value="Unassembled WGS sequence"/>
</dbReference>
<feature type="region of interest" description="Disordered" evidence="5">
    <location>
        <begin position="236"/>
        <end position="312"/>
    </location>
</feature>
<dbReference type="InterPro" id="IPR019775">
    <property type="entry name" value="WD40_repeat_CS"/>
</dbReference>
<name>A0ABR4MUJ3_9PEZI</name>
<feature type="repeat" description="WD" evidence="4">
    <location>
        <begin position="535"/>
        <end position="574"/>
    </location>
</feature>
<dbReference type="InterPro" id="IPR036322">
    <property type="entry name" value="WD40_repeat_dom_sf"/>
</dbReference>
<feature type="compositionally biased region" description="Basic and acidic residues" evidence="5">
    <location>
        <begin position="661"/>
        <end position="672"/>
    </location>
</feature>
<dbReference type="InterPro" id="IPR001680">
    <property type="entry name" value="WD40_rpt"/>
</dbReference>
<dbReference type="PROSITE" id="PS50082">
    <property type="entry name" value="WD_REPEATS_2"/>
    <property type="match status" value="4"/>
</dbReference>
<reference evidence="7 8" key="1">
    <citation type="submission" date="2020-05" db="EMBL/GenBank/DDBJ databases">
        <title>Ceratocystis lukuohia genome.</title>
        <authorList>
            <person name="Harrington T.C."/>
            <person name="Kim K."/>
            <person name="Mayers C.G."/>
        </authorList>
    </citation>
    <scope>NUCLEOTIDE SEQUENCE [LARGE SCALE GENOMIC DNA]</scope>
    <source>
        <strain evidence="7 8">C4212</strain>
    </source>
</reference>
<dbReference type="SUPFAM" id="SSF81383">
    <property type="entry name" value="F-box domain"/>
    <property type="match status" value="1"/>
</dbReference>
<dbReference type="RefSeq" id="XP_070863110.1">
    <property type="nucleotide sequence ID" value="XM_071005318.1"/>
</dbReference>
<evidence type="ECO:0000256" key="4">
    <source>
        <dbReference type="PROSITE-ProRule" id="PRU00221"/>
    </source>
</evidence>
<dbReference type="SUPFAM" id="SSF50978">
    <property type="entry name" value="WD40 repeat-like"/>
    <property type="match status" value="1"/>
</dbReference>
<dbReference type="InterPro" id="IPR015943">
    <property type="entry name" value="WD40/YVTN_repeat-like_dom_sf"/>
</dbReference>
<dbReference type="EMBL" id="JABSNW010000001">
    <property type="protein sequence ID" value="KAL2891931.1"/>
    <property type="molecule type" value="Genomic_DNA"/>
</dbReference>
<sequence length="948" mass="106830">MNHQFSVGQDQQQQQQHQQQQQQQPDEGFYEQQQQQQQQDHVLQLQQQLQLQLQLQNSLQIQPQSQSQRSGPDDKFGLFLLQRGDDGKLPGGDINSLVGLQLQAIQTLPLEMQKKFAMELLQGLPTSSVAEIVHSLSPRLYIDFVQYLPAEVCLKILGFLDVRSVIRFSCACRSWYHLSLDSRLWRQLYHLEGWSISQSELVRLERWANSSQLNSSSIDFQFSSKATHRDHDVEMLDSHTPTSATAPNGHSTPGGTAPASNISTDAAMAEAKTASSSPSSKSASQLTSPVTPARSRGRHEDPDFEYLDRPTVPQPNEIPKLSLWSFNRYNDQFRINWKYIYVMRHRLEKNWSNGRYLNFQFPHPKHPEESHRECVYSLQFSKYHMVSGSRDRTIRIWDMRTRRLVRPPLIGHAGSVLCLQYDSSPEEDVIISGSSDSDVIVWRFSTGEMIQKLTAAHRESVLNLRFNKNVLVTCSKDMTIKVFNRHPLKYGDAGYGPGDQELLSKVPITVKRYGYENGPADYMPIRPPYETICTLTGHTAPVNSVQIYDKEVVSASGDRLIKIWNWEKGQCVRTVQGHTKGIACVQYDGRRVVSGSSDNEIKIFDSRTGAVVARLSSHRHLVRTVQAGFADLPYSEVEDEREARLVDLEFDRAVAEGLVDDPSRPHQRERNRNMAPGSRRPDQLLSRGAKLPPGGGGGPHARIVSGSYDETIVVWKRNRDEIWQDSLTLRQEEAILNAQMLEAQRHSPHQPLPPRTMSQWQEHCNHILSLGSVALHVALVQRPALLLLVNIFQGLIDRVSHPDIRQHLRTQLDISLNKYVQAVQVHESRRSTASNSKSAASVSASPATFALDSISNPAGGAANLAAAPGSLPTGNGMPNFEIDPVRGPPVSMRQITHRLDLGTARIFKVQFDATRIIACTQKPTIVGWDFCCDDRELKALERLFLPIL</sequence>
<comment type="caution">
    <text evidence="7">The sequence shown here is derived from an EMBL/GenBank/DDBJ whole genome shotgun (WGS) entry which is preliminary data.</text>
</comment>
<feature type="repeat" description="WD" evidence="4">
    <location>
        <begin position="368"/>
        <end position="407"/>
    </location>
</feature>
<evidence type="ECO:0000256" key="5">
    <source>
        <dbReference type="SAM" id="MobiDB-lite"/>
    </source>
</evidence>
<organism evidence="7 8">
    <name type="scientific">Ceratocystis lukuohia</name>
    <dbReference type="NCBI Taxonomy" id="2019550"/>
    <lineage>
        <taxon>Eukaryota</taxon>
        <taxon>Fungi</taxon>
        <taxon>Dikarya</taxon>
        <taxon>Ascomycota</taxon>
        <taxon>Pezizomycotina</taxon>
        <taxon>Sordariomycetes</taxon>
        <taxon>Hypocreomycetidae</taxon>
        <taxon>Microascales</taxon>
        <taxon>Ceratocystidaceae</taxon>
        <taxon>Ceratocystis</taxon>
    </lineage>
</organism>
<dbReference type="SMART" id="SM00256">
    <property type="entry name" value="FBOX"/>
    <property type="match status" value="1"/>
</dbReference>
<dbReference type="Pfam" id="PF00400">
    <property type="entry name" value="WD40"/>
    <property type="match status" value="5"/>
</dbReference>
<dbReference type="GeneID" id="98115534"/>
<evidence type="ECO:0000259" key="6">
    <source>
        <dbReference type="PROSITE" id="PS50181"/>
    </source>
</evidence>
<accession>A0ABR4MUJ3</accession>
<feature type="compositionally biased region" description="Low complexity" evidence="5">
    <location>
        <begin position="272"/>
        <end position="289"/>
    </location>
</feature>
<feature type="repeat" description="WD" evidence="4">
    <location>
        <begin position="409"/>
        <end position="452"/>
    </location>
</feature>
<keyword evidence="8" id="KW-1185">Reference proteome</keyword>
<proteinExistence type="inferred from homology"/>
<dbReference type="PROSITE" id="PS50181">
    <property type="entry name" value="FBOX"/>
    <property type="match status" value="1"/>
</dbReference>